<accession>A0A9D4Q389</accession>
<organism evidence="1 2">
    <name type="scientific">Rhipicephalus sanguineus</name>
    <name type="common">Brown dog tick</name>
    <name type="synonym">Ixodes sanguineus</name>
    <dbReference type="NCBI Taxonomy" id="34632"/>
    <lineage>
        <taxon>Eukaryota</taxon>
        <taxon>Metazoa</taxon>
        <taxon>Ecdysozoa</taxon>
        <taxon>Arthropoda</taxon>
        <taxon>Chelicerata</taxon>
        <taxon>Arachnida</taxon>
        <taxon>Acari</taxon>
        <taxon>Parasitiformes</taxon>
        <taxon>Ixodida</taxon>
        <taxon>Ixodoidea</taxon>
        <taxon>Ixodidae</taxon>
        <taxon>Rhipicephalinae</taxon>
        <taxon>Rhipicephalus</taxon>
        <taxon>Rhipicephalus</taxon>
    </lineage>
</organism>
<comment type="caution">
    <text evidence="1">The sequence shown here is derived from an EMBL/GenBank/DDBJ whole genome shotgun (WGS) entry which is preliminary data.</text>
</comment>
<sequence length="440" mass="50515">MASRDFANTGFAWRVLDDLILFEHKLIEFAFHVAQLPSRKKLTFAGKTNLTYAIRDEAWFASVQGADLSSAQALDFLLAKFYQIFNGHHRRNLRRVKSGPHKPNAWWTAELDAERKQVRKLRKSFQKTTDPEMRETLRSIFSTARTKYRNNIKEAKEAAIKRTCTDYTKRRVFGLPFKEAFHKLRPPVVLRPLRTPEGTWTVDALDSARLLLRTQVTVQAYADDTVLLIHGSNKTTFERLAHEALEKVSQWSAEAKVQVSAPKSFYLAFPHGCAAVGSPSFRVLARAPPLELELERLCAEFSLFVQRQPTCYGPQYYHPHEIEYMMNPWSVHPSERYRCAFQKLTFLDAEQMLRMPAVHVYTDGSYTQLAAGAAYVVLSRRQEYLVSGMGGNPRGLPYDESQFPTLLFNKRTRAILIRIERLVSRALPDFARVIPNPDAD</sequence>
<dbReference type="Proteomes" id="UP000821837">
    <property type="component" value="Chromosome 3"/>
</dbReference>
<reference evidence="1" key="2">
    <citation type="submission" date="2021-09" db="EMBL/GenBank/DDBJ databases">
        <authorList>
            <person name="Jia N."/>
            <person name="Wang J."/>
            <person name="Shi W."/>
            <person name="Du L."/>
            <person name="Sun Y."/>
            <person name="Zhan W."/>
            <person name="Jiang J."/>
            <person name="Wang Q."/>
            <person name="Zhang B."/>
            <person name="Ji P."/>
            <person name="Sakyi L.B."/>
            <person name="Cui X."/>
            <person name="Yuan T."/>
            <person name="Jiang B."/>
            <person name="Yang W."/>
            <person name="Lam T.T.-Y."/>
            <person name="Chang Q."/>
            <person name="Ding S."/>
            <person name="Wang X."/>
            <person name="Zhu J."/>
            <person name="Ruan X."/>
            <person name="Zhao L."/>
            <person name="Wei J."/>
            <person name="Que T."/>
            <person name="Du C."/>
            <person name="Cheng J."/>
            <person name="Dai P."/>
            <person name="Han X."/>
            <person name="Huang E."/>
            <person name="Gao Y."/>
            <person name="Liu J."/>
            <person name="Shao H."/>
            <person name="Ye R."/>
            <person name="Li L."/>
            <person name="Wei W."/>
            <person name="Wang X."/>
            <person name="Wang C."/>
            <person name="Huo Q."/>
            <person name="Li W."/>
            <person name="Guo W."/>
            <person name="Chen H."/>
            <person name="Chen S."/>
            <person name="Zhou L."/>
            <person name="Zhou L."/>
            <person name="Ni X."/>
            <person name="Tian J."/>
            <person name="Zhou Y."/>
            <person name="Sheng Y."/>
            <person name="Liu T."/>
            <person name="Pan Y."/>
            <person name="Xia L."/>
            <person name="Li J."/>
            <person name="Zhao F."/>
            <person name="Cao W."/>
        </authorList>
    </citation>
    <scope>NUCLEOTIDE SEQUENCE</scope>
    <source>
        <strain evidence="1">Rsan-2018</strain>
        <tissue evidence="1">Larvae</tissue>
    </source>
</reference>
<keyword evidence="2" id="KW-1185">Reference proteome</keyword>
<protein>
    <submittedName>
        <fullName evidence="1">Uncharacterized protein</fullName>
    </submittedName>
</protein>
<name>A0A9D4Q389_RHISA</name>
<dbReference type="AlphaFoldDB" id="A0A9D4Q389"/>
<proteinExistence type="predicted"/>
<evidence type="ECO:0000313" key="2">
    <source>
        <dbReference type="Proteomes" id="UP000821837"/>
    </source>
</evidence>
<dbReference type="EMBL" id="JABSTV010001249">
    <property type="protein sequence ID" value="KAH7963848.1"/>
    <property type="molecule type" value="Genomic_DNA"/>
</dbReference>
<evidence type="ECO:0000313" key="1">
    <source>
        <dbReference type="EMBL" id="KAH7963848.1"/>
    </source>
</evidence>
<reference evidence="1" key="1">
    <citation type="journal article" date="2020" name="Cell">
        <title>Large-Scale Comparative Analyses of Tick Genomes Elucidate Their Genetic Diversity and Vector Capacities.</title>
        <authorList>
            <consortium name="Tick Genome and Microbiome Consortium (TIGMIC)"/>
            <person name="Jia N."/>
            <person name="Wang J."/>
            <person name="Shi W."/>
            <person name="Du L."/>
            <person name="Sun Y."/>
            <person name="Zhan W."/>
            <person name="Jiang J.F."/>
            <person name="Wang Q."/>
            <person name="Zhang B."/>
            <person name="Ji P."/>
            <person name="Bell-Sakyi L."/>
            <person name="Cui X.M."/>
            <person name="Yuan T.T."/>
            <person name="Jiang B.G."/>
            <person name="Yang W.F."/>
            <person name="Lam T.T."/>
            <person name="Chang Q.C."/>
            <person name="Ding S.J."/>
            <person name="Wang X.J."/>
            <person name="Zhu J.G."/>
            <person name="Ruan X.D."/>
            <person name="Zhao L."/>
            <person name="Wei J.T."/>
            <person name="Ye R.Z."/>
            <person name="Que T.C."/>
            <person name="Du C.H."/>
            <person name="Zhou Y.H."/>
            <person name="Cheng J.X."/>
            <person name="Dai P.F."/>
            <person name="Guo W.B."/>
            <person name="Han X.H."/>
            <person name="Huang E.J."/>
            <person name="Li L.F."/>
            <person name="Wei W."/>
            <person name="Gao Y.C."/>
            <person name="Liu J.Z."/>
            <person name="Shao H.Z."/>
            <person name="Wang X."/>
            <person name="Wang C.C."/>
            <person name="Yang T.C."/>
            <person name="Huo Q.B."/>
            <person name="Li W."/>
            <person name="Chen H.Y."/>
            <person name="Chen S.E."/>
            <person name="Zhou L.G."/>
            <person name="Ni X.B."/>
            <person name="Tian J.H."/>
            <person name="Sheng Y."/>
            <person name="Liu T."/>
            <person name="Pan Y.S."/>
            <person name="Xia L.Y."/>
            <person name="Li J."/>
            <person name="Zhao F."/>
            <person name="Cao W.C."/>
        </authorList>
    </citation>
    <scope>NUCLEOTIDE SEQUENCE</scope>
    <source>
        <strain evidence="1">Rsan-2018</strain>
    </source>
</reference>
<gene>
    <name evidence="1" type="ORF">HPB52_023721</name>
</gene>